<dbReference type="Gene3D" id="3.30.160.60">
    <property type="entry name" value="Classic Zinc Finger"/>
    <property type="match status" value="1"/>
</dbReference>
<dbReference type="GO" id="GO:0008270">
    <property type="term" value="F:zinc ion binding"/>
    <property type="evidence" value="ECO:0007669"/>
    <property type="project" value="UniProtKB-KW"/>
</dbReference>
<dbReference type="Gene3D" id="3.30.40.10">
    <property type="entry name" value="Zinc/RING finger domain, C3HC4 (zinc finger)"/>
    <property type="match status" value="1"/>
</dbReference>
<dbReference type="Pfam" id="PF13765">
    <property type="entry name" value="PRY"/>
    <property type="match status" value="1"/>
</dbReference>
<evidence type="ECO:0000259" key="5">
    <source>
        <dbReference type="PROSITE" id="PS50089"/>
    </source>
</evidence>
<dbReference type="Gene3D" id="2.60.120.920">
    <property type="match status" value="1"/>
</dbReference>
<dbReference type="OrthoDB" id="128536at2759"/>
<evidence type="ECO:0000259" key="6">
    <source>
        <dbReference type="PROSITE" id="PS50119"/>
    </source>
</evidence>
<dbReference type="PROSITE" id="PS00518">
    <property type="entry name" value="ZF_RING_1"/>
    <property type="match status" value="1"/>
</dbReference>
<dbReference type="SMART" id="SM00336">
    <property type="entry name" value="BBOX"/>
    <property type="match status" value="1"/>
</dbReference>
<dbReference type="InterPro" id="IPR006574">
    <property type="entry name" value="PRY"/>
</dbReference>
<keyword evidence="1" id="KW-0479">Metal-binding</keyword>
<dbReference type="PROSITE" id="PS50188">
    <property type="entry name" value="B302_SPRY"/>
    <property type="match status" value="1"/>
</dbReference>
<dbReference type="FunFam" id="2.60.120.920:FF:000004">
    <property type="entry name" value="Butyrophilin subfamily 1 member A1"/>
    <property type="match status" value="1"/>
</dbReference>
<dbReference type="InterPro" id="IPR043136">
    <property type="entry name" value="B30.2/SPRY_sf"/>
</dbReference>
<dbReference type="EMBL" id="BFAA01008170">
    <property type="protein sequence ID" value="GCB65428.1"/>
    <property type="molecule type" value="Genomic_DNA"/>
</dbReference>
<feature type="domain" description="RING-type" evidence="5">
    <location>
        <begin position="16"/>
        <end position="57"/>
    </location>
</feature>
<evidence type="ECO:0000256" key="1">
    <source>
        <dbReference type="ARBA" id="ARBA00022723"/>
    </source>
</evidence>
<dbReference type="InterPro" id="IPR013083">
    <property type="entry name" value="Znf_RING/FYVE/PHD"/>
</dbReference>
<dbReference type="PROSITE" id="PS50119">
    <property type="entry name" value="ZF_BBOX"/>
    <property type="match status" value="1"/>
</dbReference>
<dbReference type="SMART" id="SM00449">
    <property type="entry name" value="SPRY"/>
    <property type="match status" value="1"/>
</dbReference>
<dbReference type="PANTHER" id="PTHR24103">
    <property type="entry name" value="E3 UBIQUITIN-PROTEIN LIGASE TRIM"/>
    <property type="match status" value="1"/>
</dbReference>
<proteinExistence type="predicted"/>
<dbReference type="InterPro" id="IPR003877">
    <property type="entry name" value="SPRY_dom"/>
</dbReference>
<dbReference type="PRINTS" id="PR01407">
    <property type="entry name" value="BUTYPHLNCDUF"/>
</dbReference>
<dbReference type="InterPro" id="IPR003879">
    <property type="entry name" value="Butyrophylin_SPRY"/>
</dbReference>
<dbReference type="SMART" id="SM00184">
    <property type="entry name" value="RING"/>
    <property type="match status" value="1"/>
</dbReference>
<reference evidence="8 9" key="1">
    <citation type="journal article" date="2018" name="Nat. Ecol. Evol.">
        <title>Shark genomes provide insights into elasmobranch evolution and the origin of vertebrates.</title>
        <authorList>
            <person name="Hara Y"/>
            <person name="Yamaguchi K"/>
            <person name="Onimaru K"/>
            <person name="Kadota M"/>
            <person name="Koyanagi M"/>
            <person name="Keeley SD"/>
            <person name="Tatsumi K"/>
            <person name="Tanaka K"/>
            <person name="Motone F"/>
            <person name="Kageyama Y"/>
            <person name="Nozu R"/>
            <person name="Adachi N"/>
            <person name="Nishimura O"/>
            <person name="Nakagawa R"/>
            <person name="Tanegashima C"/>
            <person name="Kiyatake I"/>
            <person name="Matsumoto R"/>
            <person name="Murakumo K"/>
            <person name="Nishida K"/>
            <person name="Terakita A"/>
            <person name="Kuratani S"/>
            <person name="Sato K"/>
            <person name="Hyodo S Kuraku.S."/>
        </authorList>
    </citation>
    <scope>NUCLEOTIDE SEQUENCE [LARGE SCALE GENOMIC DNA]</scope>
</reference>
<comment type="caution">
    <text evidence="8">The sequence shown here is derived from an EMBL/GenBank/DDBJ whole genome shotgun (WGS) entry which is preliminary data.</text>
</comment>
<feature type="domain" description="B box-type" evidence="6">
    <location>
        <begin position="87"/>
        <end position="128"/>
    </location>
</feature>
<dbReference type="InterPro" id="IPR013320">
    <property type="entry name" value="ConA-like_dom_sf"/>
</dbReference>
<dbReference type="Pfam" id="PF00643">
    <property type="entry name" value="zf-B_box"/>
    <property type="match status" value="1"/>
</dbReference>
<dbReference type="InterPro" id="IPR000315">
    <property type="entry name" value="Znf_B-box"/>
</dbReference>
<dbReference type="Pfam" id="PF15227">
    <property type="entry name" value="zf-C3HC4_4"/>
    <property type="match status" value="1"/>
</dbReference>
<keyword evidence="3" id="KW-0862">Zinc</keyword>
<sequence>MATCEAVLTLSEDLTCSVCLSLFVEPVRLDCDHNFCKSCIQKCWEKQRQAVSCPECRLVLPRGSFTSNRVLANLSEKARQLELKLEGDWSLCEEHWEKLILFCEEDEMLICASCVGSPSHSAHRYQPPQMAAHIYKELKRYRERYLDKEEKREDAERGEDVEIRMVPRQKYTGFRSPLLYTVWKGMKQIISPAPAPLTLDPNTAHCKLILSEDLTSVRCSDTELLLPDNAERFDTTVAVLGSQRFISGKHYWEVEVGDKTKWLVGVAKESVNRKGKIKMNPVHGCWTVWHCNGNDYGVMENQLVRLTLNLIPRIVGVYLDYEGGQVTFYNADDMSVLHTYTDTFTEKLFPFFYPGSCDEGKNVAPLKLHHFEL</sequence>
<organism evidence="8 9">
    <name type="scientific">Scyliorhinus torazame</name>
    <name type="common">Cloudy catshark</name>
    <name type="synonym">Catulus torazame</name>
    <dbReference type="NCBI Taxonomy" id="75743"/>
    <lineage>
        <taxon>Eukaryota</taxon>
        <taxon>Metazoa</taxon>
        <taxon>Chordata</taxon>
        <taxon>Craniata</taxon>
        <taxon>Vertebrata</taxon>
        <taxon>Chondrichthyes</taxon>
        <taxon>Elasmobranchii</taxon>
        <taxon>Galeomorphii</taxon>
        <taxon>Galeoidea</taxon>
        <taxon>Carcharhiniformes</taxon>
        <taxon>Scyliorhinidae</taxon>
        <taxon>Scyliorhinus</taxon>
    </lineage>
</organism>
<evidence type="ECO:0000256" key="2">
    <source>
        <dbReference type="ARBA" id="ARBA00022771"/>
    </source>
</evidence>
<evidence type="ECO:0000256" key="3">
    <source>
        <dbReference type="ARBA" id="ARBA00022833"/>
    </source>
</evidence>
<dbReference type="InterPro" id="IPR050143">
    <property type="entry name" value="TRIM/RBCC"/>
</dbReference>
<keyword evidence="9" id="KW-1185">Reference proteome</keyword>
<accession>A0A401NX20</accession>
<dbReference type="STRING" id="75743.A0A401NX20"/>
<dbReference type="SUPFAM" id="SSF57850">
    <property type="entry name" value="RING/U-box"/>
    <property type="match status" value="1"/>
</dbReference>
<dbReference type="InterPro" id="IPR001870">
    <property type="entry name" value="B30.2/SPRY"/>
</dbReference>
<evidence type="ECO:0000313" key="8">
    <source>
        <dbReference type="EMBL" id="GCB65428.1"/>
    </source>
</evidence>
<dbReference type="PROSITE" id="PS50089">
    <property type="entry name" value="ZF_RING_2"/>
    <property type="match status" value="1"/>
</dbReference>
<dbReference type="SUPFAM" id="SSF57845">
    <property type="entry name" value="B-box zinc-binding domain"/>
    <property type="match status" value="1"/>
</dbReference>
<keyword evidence="2 4" id="KW-0863">Zinc-finger</keyword>
<dbReference type="OMA" id="CDHTFCH"/>
<dbReference type="SMART" id="SM00589">
    <property type="entry name" value="PRY"/>
    <property type="match status" value="1"/>
</dbReference>
<dbReference type="SUPFAM" id="SSF49899">
    <property type="entry name" value="Concanavalin A-like lectins/glucanases"/>
    <property type="match status" value="1"/>
</dbReference>
<evidence type="ECO:0000313" key="9">
    <source>
        <dbReference type="Proteomes" id="UP000288216"/>
    </source>
</evidence>
<dbReference type="AlphaFoldDB" id="A0A401NX20"/>
<name>A0A401NX20_SCYTO</name>
<dbReference type="InterPro" id="IPR001841">
    <property type="entry name" value="Znf_RING"/>
</dbReference>
<dbReference type="InterPro" id="IPR017907">
    <property type="entry name" value="Znf_RING_CS"/>
</dbReference>
<protein>
    <submittedName>
        <fullName evidence="8">Uncharacterized protein</fullName>
    </submittedName>
</protein>
<dbReference type="Pfam" id="PF00622">
    <property type="entry name" value="SPRY"/>
    <property type="match status" value="1"/>
</dbReference>
<evidence type="ECO:0000259" key="7">
    <source>
        <dbReference type="PROSITE" id="PS50188"/>
    </source>
</evidence>
<gene>
    <name evidence="8" type="ORF">scyTo_0014887</name>
</gene>
<dbReference type="Proteomes" id="UP000288216">
    <property type="component" value="Unassembled WGS sequence"/>
</dbReference>
<evidence type="ECO:0000256" key="4">
    <source>
        <dbReference type="PROSITE-ProRule" id="PRU00024"/>
    </source>
</evidence>
<dbReference type="CDD" id="cd13733">
    <property type="entry name" value="SPRY_PRY_C-I_1"/>
    <property type="match status" value="1"/>
</dbReference>
<feature type="domain" description="B30.2/SPRY" evidence="7">
    <location>
        <begin position="177"/>
        <end position="370"/>
    </location>
</feature>